<dbReference type="GO" id="GO:0032968">
    <property type="term" value="P:positive regulation of transcription elongation by RNA polymerase II"/>
    <property type="evidence" value="ECO:0007669"/>
    <property type="project" value="TreeGrafter"/>
</dbReference>
<feature type="compositionally biased region" description="Basic and acidic residues" evidence="17">
    <location>
        <begin position="168"/>
        <end position="220"/>
    </location>
</feature>
<dbReference type="GO" id="GO:0008353">
    <property type="term" value="F:RNA polymerase II CTD heptapeptide repeat kinase activity"/>
    <property type="evidence" value="ECO:0007669"/>
    <property type="project" value="UniProtKB-EC"/>
</dbReference>
<keyword evidence="5" id="KW-0723">Serine/threonine-protein kinase</keyword>
<dbReference type="PROSITE" id="PS50011">
    <property type="entry name" value="PROTEIN_KINASE_DOM"/>
    <property type="match status" value="1"/>
</dbReference>
<comment type="catalytic activity">
    <reaction evidence="13">
        <text>L-threonyl-[protein] + ATP = O-phospho-L-threonyl-[protein] + ADP + H(+)</text>
        <dbReference type="Rhea" id="RHEA:46608"/>
        <dbReference type="Rhea" id="RHEA-COMP:11060"/>
        <dbReference type="Rhea" id="RHEA-COMP:11605"/>
        <dbReference type="ChEBI" id="CHEBI:15378"/>
        <dbReference type="ChEBI" id="CHEBI:30013"/>
        <dbReference type="ChEBI" id="CHEBI:30616"/>
        <dbReference type="ChEBI" id="CHEBI:61977"/>
        <dbReference type="ChEBI" id="CHEBI:456216"/>
        <dbReference type="EC" id="2.7.11.22"/>
    </reaction>
</comment>
<comment type="catalytic activity">
    <reaction evidence="14">
        <text>L-seryl-[protein] + ATP = O-phospho-L-seryl-[protein] + ADP + H(+)</text>
        <dbReference type="Rhea" id="RHEA:17989"/>
        <dbReference type="Rhea" id="RHEA-COMP:9863"/>
        <dbReference type="Rhea" id="RHEA-COMP:11604"/>
        <dbReference type="ChEBI" id="CHEBI:15378"/>
        <dbReference type="ChEBI" id="CHEBI:29999"/>
        <dbReference type="ChEBI" id="CHEBI:30616"/>
        <dbReference type="ChEBI" id="CHEBI:83421"/>
        <dbReference type="ChEBI" id="CHEBI:456216"/>
        <dbReference type="EC" id="2.7.11.22"/>
    </reaction>
</comment>
<keyword evidence="20" id="KW-1185">Reference proteome</keyword>
<feature type="compositionally biased region" description="Basic and acidic residues" evidence="17">
    <location>
        <begin position="453"/>
        <end position="466"/>
    </location>
</feature>
<dbReference type="CDD" id="cd07864">
    <property type="entry name" value="STKc_CDK12"/>
    <property type="match status" value="1"/>
</dbReference>
<feature type="compositionally biased region" description="Basic and acidic residues" evidence="17">
    <location>
        <begin position="415"/>
        <end position="431"/>
    </location>
</feature>
<dbReference type="InterPro" id="IPR000719">
    <property type="entry name" value="Prot_kinase_dom"/>
</dbReference>
<evidence type="ECO:0000256" key="5">
    <source>
        <dbReference type="ARBA" id="ARBA00022527"/>
    </source>
</evidence>
<comment type="caution">
    <text evidence="19">The sequence shown here is derived from an EMBL/GenBank/DDBJ whole genome shotgun (WGS) entry which is preliminary data.</text>
</comment>
<dbReference type="GO" id="GO:0030332">
    <property type="term" value="F:cyclin binding"/>
    <property type="evidence" value="ECO:0007669"/>
    <property type="project" value="TreeGrafter"/>
</dbReference>
<keyword evidence="9 16" id="KW-0067">ATP-binding</keyword>
<dbReference type="FunFam" id="1.10.510.10:FF:000102">
    <property type="entry name" value="cyclin-dependent kinase 12 isoform X1"/>
    <property type="match status" value="1"/>
</dbReference>
<dbReference type="Pfam" id="PF00069">
    <property type="entry name" value="Pkinase"/>
    <property type="match status" value="1"/>
</dbReference>
<feature type="binding site" evidence="16">
    <location>
        <position position="896"/>
    </location>
    <ligand>
        <name>ATP</name>
        <dbReference type="ChEBI" id="CHEBI:30616"/>
    </ligand>
</feature>
<protein>
    <recommendedName>
        <fullName evidence="11">Cyclin-dependent kinase 12</fullName>
        <ecNumber evidence="4">2.7.11.22</ecNumber>
        <ecNumber evidence="3">2.7.11.23</ecNumber>
    </recommendedName>
    <alternativeName>
        <fullName evidence="12">Cell division protein kinase 12</fullName>
    </alternativeName>
</protein>
<dbReference type="EC" id="2.7.11.22" evidence="4"/>
<evidence type="ECO:0000256" key="4">
    <source>
        <dbReference type="ARBA" id="ARBA00012425"/>
    </source>
</evidence>
<evidence type="ECO:0000313" key="20">
    <source>
        <dbReference type="Proteomes" id="UP001461498"/>
    </source>
</evidence>
<feature type="compositionally biased region" description="Polar residues" evidence="17">
    <location>
        <begin position="339"/>
        <end position="351"/>
    </location>
</feature>
<evidence type="ECO:0000256" key="16">
    <source>
        <dbReference type="PROSITE-ProRule" id="PRU10141"/>
    </source>
</evidence>
<comment type="subcellular location">
    <subcellularLocation>
        <location evidence="1">Nucleus</location>
    </subcellularLocation>
</comment>
<dbReference type="EMBL" id="JAPXFL010000009">
    <property type="protein sequence ID" value="KAK9501456.1"/>
    <property type="molecule type" value="Genomic_DNA"/>
</dbReference>
<feature type="compositionally biased region" description="Pro residues" evidence="17">
    <location>
        <begin position="711"/>
        <end position="723"/>
    </location>
</feature>
<gene>
    <name evidence="19" type="ORF">O3M35_012174</name>
</gene>
<dbReference type="Gene3D" id="1.10.510.10">
    <property type="entry name" value="Transferase(Phosphotransferase) domain 1"/>
    <property type="match status" value="1"/>
</dbReference>
<evidence type="ECO:0000256" key="10">
    <source>
        <dbReference type="ARBA" id="ARBA00023242"/>
    </source>
</evidence>
<evidence type="ECO:0000256" key="9">
    <source>
        <dbReference type="ARBA" id="ARBA00022840"/>
    </source>
</evidence>
<dbReference type="EC" id="2.7.11.23" evidence="3"/>
<proteinExistence type="inferred from homology"/>
<dbReference type="PROSITE" id="PS00107">
    <property type="entry name" value="PROTEIN_KINASE_ATP"/>
    <property type="match status" value="1"/>
</dbReference>
<keyword evidence="10" id="KW-0539">Nucleus</keyword>
<dbReference type="PROSITE" id="PS00108">
    <property type="entry name" value="PROTEIN_KINASE_ST"/>
    <property type="match status" value="1"/>
</dbReference>
<comment type="similarity">
    <text evidence="2">Belongs to the protein kinase superfamily. CMGC Ser/Thr protein kinase family. CDC2/CDKX subfamily.</text>
</comment>
<feature type="compositionally biased region" description="Basic and acidic residues" evidence="17">
    <location>
        <begin position="272"/>
        <end position="281"/>
    </location>
</feature>
<evidence type="ECO:0000256" key="17">
    <source>
        <dbReference type="SAM" id="MobiDB-lite"/>
    </source>
</evidence>
<accession>A0AAW1CRH0</accession>
<evidence type="ECO:0000256" key="13">
    <source>
        <dbReference type="ARBA" id="ARBA00047811"/>
    </source>
</evidence>
<dbReference type="SMART" id="SM00220">
    <property type="entry name" value="S_TKc"/>
    <property type="match status" value="1"/>
</dbReference>
<dbReference type="Proteomes" id="UP001461498">
    <property type="component" value="Unassembled WGS sequence"/>
</dbReference>
<evidence type="ECO:0000256" key="6">
    <source>
        <dbReference type="ARBA" id="ARBA00022679"/>
    </source>
</evidence>
<evidence type="ECO:0000256" key="2">
    <source>
        <dbReference type="ARBA" id="ARBA00006485"/>
    </source>
</evidence>
<evidence type="ECO:0000256" key="8">
    <source>
        <dbReference type="ARBA" id="ARBA00022777"/>
    </source>
</evidence>
<feature type="compositionally biased region" description="Basic residues" evidence="17">
    <location>
        <begin position="398"/>
        <end position="414"/>
    </location>
</feature>
<feature type="compositionally biased region" description="Basic residues" evidence="17">
    <location>
        <begin position="139"/>
        <end position="167"/>
    </location>
</feature>
<evidence type="ECO:0000256" key="1">
    <source>
        <dbReference type="ARBA" id="ARBA00004123"/>
    </source>
</evidence>
<evidence type="ECO:0000256" key="3">
    <source>
        <dbReference type="ARBA" id="ARBA00012409"/>
    </source>
</evidence>
<feature type="compositionally biased region" description="Polar residues" evidence="17">
    <location>
        <begin position="769"/>
        <end position="778"/>
    </location>
</feature>
<evidence type="ECO:0000256" key="12">
    <source>
        <dbReference type="ARBA" id="ARBA00041920"/>
    </source>
</evidence>
<dbReference type="PANTHER" id="PTHR24056:SF546">
    <property type="entry name" value="CYCLIN-DEPENDENT KINASE 12"/>
    <property type="match status" value="1"/>
</dbReference>
<keyword evidence="7 16" id="KW-0547">Nucleotide-binding</keyword>
<sequence>MPTYDGSESGIIRKKKKKHDSTMEKSERKKSSKDIDRKVKKRRKNRSDNVRSKVSLKPLVEYSDVSSEELSSPEAGEIQSEDSPSVGALEFHPALIHGHYPYQRVSTESRDSFRSSSPSLSTRKWEPAEHSSMSPYCRSKTKEKKSKKSSKKHSPSHKRKKRKKSKSRDRDKSPSEKSRHSSADLNKRPEIYYHKLLDEEKKYSRRSVSNERFLDEDIRGRSRNGSPGLLMSPSVDVVIPSPHTPPGPGPLTMSSTLDRRKKMISPPSPHTPPEEGEHRESPSPPLSRRKLNRSRDVHYSSSPDTVSRKPSRRSYAHVSPDIKRTSSKLRDRDIKRRSTPSSQSRQHSVGLSSDRHSKSRRRTPPPVRTPSPVPWMRRRSPSIEKDDRMRWTRERTPLTRHKHESPHSRKRRKDRERERDDSKDRRRERRDSYKHKKRRHHSRTKSRSPVRVRRSDSRSISRGHDMRSRRKSTRSPPPIVRHVSRSRSPSYRRPTKRVPSSRSQSRSPCFKRVREISAQAKMSETSLFAELVKDRNMRELAMKRLAQLNEKKDDHQGPTPPPKQYSDEGSPRSMTHLGDSQGCGPITPVDMVEESQDEIPVVDMPDSVPPLPPDPTDVIMSTSKTPPPLLPPPPFPPDGLPLDHGELLPPPPSPPDMRTISPSLLPSQECIPPPLDHSSPNVSCISDSSMQQHSIGDQSSIGDLSRIDPHNIPPPPAPLPPSNSHPVLPKSLTKLPMPPGIDQNDLESIDSPPSGSPSPISTSTQPTPVKTQPLTRTVQPAKKGIRDLPLPPGVAAEELTIDDESSTPPHGIKRLSGGTSAQQQFYNKLNSKKAVGRLIRPKILHKTRTKPHGTASRTWGERCVDVFEVIAHIGEGTYGQVYKAKDRQSGEMVALKKVRLENEKEGFPITAVREIKILRQLNHKNIVNLREIVTDKQDALDFKKDKGSFYLVFEYMDHDLMGLLESGMVTFDEMHNASIMRQLLEGLNYCHKKNFLHRDIKCSNILMNNRGEVKLADFGLARLYNAEDRQRPYTNKVITLWYRPPELLLGEERYGPAIDVWSCGCILGELFLKRPLFQQANEMMQLEIISRMCGTPTPAVWPTVIELPLWHMLKAKKVHRRRLRDEFVFMPSSALDLLDKMLELDPNKRITAEMALKSAWLKNICPEKMAPPLLPHWQDCHELWSKKQRRQMKEQAELQQQNAVPRSHRVVGDENNDNAGGSPNKPRPDRLNTDSSSKALKMEAAGLNSRRMYHGSGPPGASGLPQSGVPLSNMDSPSNNTPPIIPPPRPNNHNMVMPKPSPEDLLNKQLTGLSHSLLNGIPIRVHQLLALHSDKEGDPLIYQMVETLRNELKLASSRSNNGTGKLDPKQLVFYPQGPGDGFDAHAVYAGDNATSGGSFGGPPGSHMGRSALATEGVRMALAALMNMFHHTAALPFLHHPAVDG</sequence>
<dbReference type="SUPFAM" id="SSF56112">
    <property type="entry name" value="Protein kinase-like (PK-like)"/>
    <property type="match status" value="1"/>
</dbReference>
<dbReference type="GO" id="GO:0004693">
    <property type="term" value="F:cyclin-dependent protein serine/threonine kinase activity"/>
    <property type="evidence" value="ECO:0007669"/>
    <property type="project" value="UniProtKB-EC"/>
</dbReference>
<organism evidence="19 20">
    <name type="scientific">Rhynocoris fuscipes</name>
    <dbReference type="NCBI Taxonomy" id="488301"/>
    <lineage>
        <taxon>Eukaryota</taxon>
        <taxon>Metazoa</taxon>
        <taxon>Ecdysozoa</taxon>
        <taxon>Arthropoda</taxon>
        <taxon>Hexapoda</taxon>
        <taxon>Insecta</taxon>
        <taxon>Pterygota</taxon>
        <taxon>Neoptera</taxon>
        <taxon>Paraneoptera</taxon>
        <taxon>Hemiptera</taxon>
        <taxon>Heteroptera</taxon>
        <taxon>Panheteroptera</taxon>
        <taxon>Cimicomorpha</taxon>
        <taxon>Reduviidae</taxon>
        <taxon>Harpactorinae</taxon>
        <taxon>Harpactorini</taxon>
        <taxon>Rhynocoris</taxon>
    </lineage>
</organism>
<feature type="compositionally biased region" description="Polar residues" evidence="17">
    <location>
        <begin position="678"/>
        <end position="702"/>
    </location>
</feature>
<feature type="compositionally biased region" description="Basic and acidic residues" evidence="17">
    <location>
        <begin position="381"/>
        <end position="397"/>
    </location>
</feature>
<evidence type="ECO:0000256" key="11">
    <source>
        <dbReference type="ARBA" id="ARBA00040213"/>
    </source>
</evidence>
<dbReference type="InterPro" id="IPR050108">
    <property type="entry name" value="CDK"/>
</dbReference>
<feature type="compositionally biased region" description="Basic and acidic residues" evidence="17">
    <location>
        <begin position="320"/>
        <end position="336"/>
    </location>
</feature>
<comment type="catalytic activity">
    <reaction evidence="15">
        <text>[DNA-directed RNA polymerase] + ATP = phospho-[DNA-directed RNA polymerase] + ADP + H(+)</text>
        <dbReference type="Rhea" id="RHEA:10216"/>
        <dbReference type="Rhea" id="RHEA-COMP:11321"/>
        <dbReference type="Rhea" id="RHEA-COMP:11322"/>
        <dbReference type="ChEBI" id="CHEBI:15378"/>
        <dbReference type="ChEBI" id="CHEBI:30616"/>
        <dbReference type="ChEBI" id="CHEBI:43176"/>
        <dbReference type="ChEBI" id="CHEBI:68546"/>
        <dbReference type="ChEBI" id="CHEBI:456216"/>
        <dbReference type="EC" id="2.7.11.23"/>
    </reaction>
</comment>
<dbReference type="GO" id="GO:0008024">
    <property type="term" value="C:cyclin/CDK positive transcription elongation factor complex"/>
    <property type="evidence" value="ECO:0007669"/>
    <property type="project" value="TreeGrafter"/>
</dbReference>
<feature type="compositionally biased region" description="Low complexity" evidence="17">
    <location>
        <begin position="751"/>
        <end position="768"/>
    </location>
</feature>
<dbReference type="PANTHER" id="PTHR24056">
    <property type="entry name" value="CELL DIVISION PROTEIN KINASE"/>
    <property type="match status" value="1"/>
</dbReference>
<feature type="region of interest" description="Disordered" evidence="17">
    <location>
        <begin position="542"/>
        <end position="791"/>
    </location>
</feature>
<evidence type="ECO:0000259" key="18">
    <source>
        <dbReference type="PROSITE" id="PS50011"/>
    </source>
</evidence>
<evidence type="ECO:0000313" key="19">
    <source>
        <dbReference type="EMBL" id="KAK9501456.1"/>
    </source>
</evidence>
<dbReference type="InterPro" id="IPR017441">
    <property type="entry name" value="Protein_kinase_ATP_BS"/>
</dbReference>
<dbReference type="FunFam" id="3.30.200.20:FF:000074">
    <property type="entry name" value="cyclin-dependent kinase 12 isoform X2"/>
    <property type="match status" value="1"/>
</dbReference>
<feature type="region of interest" description="Disordered" evidence="17">
    <location>
        <begin position="1191"/>
        <end position="1235"/>
    </location>
</feature>
<feature type="region of interest" description="Disordered" evidence="17">
    <location>
        <begin position="1"/>
        <end position="510"/>
    </location>
</feature>
<name>A0AAW1CRH0_9HEMI</name>
<dbReference type="InterPro" id="IPR011009">
    <property type="entry name" value="Kinase-like_dom_sf"/>
</dbReference>
<dbReference type="GO" id="GO:0005524">
    <property type="term" value="F:ATP binding"/>
    <property type="evidence" value="ECO:0007669"/>
    <property type="project" value="UniProtKB-UniRule"/>
</dbReference>
<feature type="compositionally biased region" description="Pro residues" evidence="17">
    <location>
        <begin position="625"/>
        <end position="639"/>
    </location>
</feature>
<evidence type="ECO:0000256" key="14">
    <source>
        <dbReference type="ARBA" id="ARBA00048367"/>
    </source>
</evidence>
<dbReference type="InterPro" id="IPR008271">
    <property type="entry name" value="Ser/Thr_kinase_AS"/>
</dbReference>
<reference evidence="19 20" key="1">
    <citation type="submission" date="2022-12" db="EMBL/GenBank/DDBJ databases">
        <title>Chromosome-level genome assembly of true bugs.</title>
        <authorList>
            <person name="Ma L."/>
            <person name="Li H."/>
        </authorList>
    </citation>
    <scope>NUCLEOTIDE SEQUENCE [LARGE SCALE GENOMIC DNA]</scope>
    <source>
        <strain evidence="19">Lab_2022b</strain>
    </source>
</reference>
<evidence type="ECO:0000256" key="15">
    <source>
        <dbReference type="ARBA" id="ARBA00049280"/>
    </source>
</evidence>
<feature type="region of interest" description="Disordered" evidence="17">
    <location>
        <begin position="1250"/>
        <end position="1288"/>
    </location>
</feature>
<feature type="domain" description="Protein kinase" evidence="18">
    <location>
        <begin position="867"/>
        <end position="1161"/>
    </location>
</feature>
<evidence type="ECO:0000256" key="7">
    <source>
        <dbReference type="ARBA" id="ARBA00022741"/>
    </source>
</evidence>
<keyword evidence="8" id="KW-0418">Kinase</keyword>
<keyword evidence="6" id="KW-0808">Transferase</keyword>
<feature type="compositionally biased region" description="Pro residues" evidence="17">
    <location>
        <begin position="364"/>
        <end position="373"/>
    </location>
</feature>
<feature type="compositionally biased region" description="Basic and acidic residues" evidence="17">
    <location>
        <begin position="20"/>
        <end position="37"/>
    </location>
</feature>
<dbReference type="Gene3D" id="3.30.200.20">
    <property type="entry name" value="Phosphorylase Kinase, domain 1"/>
    <property type="match status" value="1"/>
</dbReference>
<feature type="compositionally biased region" description="Basic residues" evidence="17">
    <location>
        <begin position="432"/>
        <end position="452"/>
    </location>
</feature>